<dbReference type="PROSITE" id="PS50089">
    <property type="entry name" value="ZF_RING_2"/>
    <property type="match status" value="1"/>
</dbReference>
<sequence length="538" mass="59620">MDTISLILIISFTIPALSANPCKPSSCDTYLGPEVRFPFRLTNRHPARCGYPGFDLYCNAQNQTILNLPESGEFVVDHIDYSAQALFINDPDSCLPARILNFSLSGSRFRGVYTRNYTFLNCSSDYMDYTSTRYMPLFCLSGRNYTVLAMNSHLTAAQVPPTCRRVATVLVPLQWTVSQFYWSSMDLREDLELVWSEPACWSCENQGGVCGYKGDSGSEIGCSRPAKSGLPRSAKYGIIVGVGIPGLVCIIGLACYACGMLRAFSLRRRLNSDLPTTFSDQRPVIRSASGLDGPTIESYPTTVLGESRRLPKPSDGTCPICLSDYQPKETLRSIPECNHYFHADCIDEWLKLNGTCPLCRNSPESSVATPCSSMSISSSSSSTSTTTRTSLRNKGNRSKQLWNSTQGLISFTQHRFKKANTETREPLSLVENWKNMHTREGVRVNSDVEQTYERLAQALAADLEHVDEHAIMRETMAASHGHLIDFVASMREMFTQLHLDIPWPVFPPPPPPASSAPSSSVVHPSDGKDQTEDLSDYA</sequence>
<keyword evidence="9" id="KW-0833">Ubl conjugation pathway</keyword>
<comment type="catalytic activity">
    <reaction evidence="1">
        <text>S-ubiquitinyl-[E2 ubiquitin-conjugating enzyme]-L-cysteine + [acceptor protein]-L-lysine = [E2 ubiquitin-conjugating enzyme]-L-cysteine + N(6)-ubiquitinyl-[acceptor protein]-L-lysine.</text>
        <dbReference type="EC" id="2.3.2.27"/>
    </reaction>
</comment>
<dbReference type="Pfam" id="PF13947">
    <property type="entry name" value="GUB_WAK_bind"/>
    <property type="match status" value="1"/>
</dbReference>
<feature type="compositionally biased region" description="Low complexity" evidence="18">
    <location>
        <begin position="372"/>
        <end position="390"/>
    </location>
</feature>
<evidence type="ECO:0000256" key="13">
    <source>
        <dbReference type="ARBA" id="ARBA00023180"/>
    </source>
</evidence>
<evidence type="ECO:0000256" key="15">
    <source>
        <dbReference type="ARBA" id="ARBA00047899"/>
    </source>
</evidence>
<dbReference type="Proteomes" id="UP001318860">
    <property type="component" value="Unassembled WGS sequence"/>
</dbReference>
<accession>A0ABR0XGS1</accession>
<feature type="chain" id="PRO_5046104885" description="RING-type domain-containing protein" evidence="20">
    <location>
        <begin position="20"/>
        <end position="538"/>
    </location>
</feature>
<keyword evidence="8 17" id="KW-0863">Zinc-finger</keyword>
<keyword evidence="4" id="KW-0808">Transferase</keyword>
<evidence type="ECO:0000256" key="18">
    <source>
        <dbReference type="SAM" id="MobiDB-lite"/>
    </source>
</evidence>
<dbReference type="CDD" id="cd16461">
    <property type="entry name" value="RING-H2_EL5-like"/>
    <property type="match status" value="1"/>
</dbReference>
<keyword evidence="6" id="KW-0479">Metal-binding</keyword>
<dbReference type="Gene3D" id="3.30.40.10">
    <property type="entry name" value="Zinc/RING finger domain, C3HC4 (zinc finger)"/>
    <property type="match status" value="1"/>
</dbReference>
<evidence type="ECO:0000256" key="9">
    <source>
        <dbReference type="ARBA" id="ARBA00022786"/>
    </source>
</evidence>
<comment type="similarity">
    <text evidence="14">Belongs to the RING-type zinc finger family. ATL subfamily.</text>
</comment>
<reference evidence="22 23" key="1">
    <citation type="journal article" date="2021" name="Comput. Struct. Biotechnol. J.">
        <title>De novo genome assembly of the potent medicinal plant Rehmannia glutinosa using nanopore technology.</title>
        <authorList>
            <person name="Ma L."/>
            <person name="Dong C."/>
            <person name="Song C."/>
            <person name="Wang X."/>
            <person name="Zheng X."/>
            <person name="Niu Y."/>
            <person name="Chen S."/>
            <person name="Feng W."/>
        </authorList>
    </citation>
    <scope>NUCLEOTIDE SEQUENCE [LARGE SCALE GENOMIC DNA]</scope>
    <source>
        <strain evidence="22">DH-2019</strain>
    </source>
</reference>
<gene>
    <name evidence="22" type="ORF">DH2020_005698</name>
</gene>
<dbReference type="EMBL" id="JABTTQ020000004">
    <property type="protein sequence ID" value="KAK6158384.1"/>
    <property type="molecule type" value="Genomic_DNA"/>
</dbReference>
<evidence type="ECO:0000256" key="11">
    <source>
        <dbReference type="ARBA" id="ARBA00022989"/>
    </source>
</evidence>
<comment type="subcellular location">
    <subcellularLocation>
        <location evidence="2">Membrane</location>
        <topology evidence="2">Single-pass membrane protein</topology>
    </subcellularLocation>
</comment>
<name>A0ABR0XGS1_REHGL</name>
<evidence type="ECO:0000313" key="22">
    <source>
        <dbReference type="EMBL" id="KAK6158384.1"/>
    </source>
</evidence>
<proteinExistence type="inferred from homology"/>
<evidence type="ECO:0000256" key="6">
    <source>
        <dbReference type="ARBA" id="ARBA00022723"/>
    </source>
</evidence>
<dbReference type="PANTHER" id="PTHR46279:SF31">
    <property type="entry name" value="RING-H2 FINGER PROTEIN ATL20-LIKE ISOFORM X1"/>
    <property type="match status" value="1"/>
</dbReference>
<dbReference type="SUPFAM" id="SSF57850">
    <property type="entry name" value="RING/U-box"/>
    <property type="match status" value="1"/>
</dbReference>
<feature type="transmembrane region" description="Helical" evidence="19">
    <location>
        <begin position="236"/>
        <end position="259"/>
    </location>
</feature>
<dbReference type="SMART" id="SM00184">
    <property type="entry name" value="RING"/>
    <property type="match status" value="1"/>
</dbReference>
<evidence type="ECO:0000256" key="16">
    <source>
        <dbReference type="ARBA" id="ARBA00048679"/>
    </source>
</evidence>
<evidence type="ECO:0000256" key="3">
    <source>
        <dbReference type="ARBA" id="ARBA00004906"/>
    </source>
</evidence>
<dbReference type="InterPro" id="IPR046948">
    <property type="entry name" value="ATL20-22-like"/>
</dbReference>
<evidence type="ECO:0000256" key="2">
    <source>
        <dbReference type="ARBA" id="ARBA00004167"/>
    </source>
</evidence>
<comment type="pathway">
    <text evidence="3">Protein modification; protein ubiquitination.</text>
</comment>
<evidence type="ECO:0000259" key="21">
    <source>
        <dbReference type="PROSITE" id="PS50089"/>
    </source>
</evidence>
<protein>
    <recommendedName>
        <fullName evidence="21">RING-type domain-containing protein</fullName>
    </recommendedName>
</protein>
<comment type="catalytic activity">
    <reaction evidence="15">
        <text>L-threonyl-[protein] + ATP = O-phospho-L-threonyl-[protein] + ADP + H(+)</text>
        <dbReference type="Rhea" id="RHEA:46608"/>
        <dbReference type="Rhea" id="RHEA-COMP:11060"/>
        <dbReference type="Rhea" id="RHEA-COMP:11605"/>
        <dbReference type="ChEBI" id="CHEBI:15378"/>
        <dbReference type="ChEBI" id="CHEBI:30013"/>
        <dbReference type="ChEBI" id="CHEBI:30616"/>
        <dbReference type="ChEBI" id="CHEBI:61977"/>
        <dbReference type="ChEBI" id="CHEBI:456216"/>
        <dbReference type="EC" id="2.7.11.1"/>
    </reaction>
</comment>
<evidence type="ECO:0000256" key="4">
    <source>
        <dbReference type="ARBA" id="ARBA00022679"/>
    </source>
</evidence>
<organism evidence="22 23">
    <name type="scientific">Rehmannia glutinosa</name>
    <name type="common">Chinese foxglove</name>
    <dbReference type="NCBI Taxonomy" id="99300"/>
    <lineage>
        <taxon>Eukaryota</taxon>
        <taxon>Viridiplantae</taxon>
        <taxon>Streptophyta</taxon>
        <taxon>Embryophyta</taxon>
        <taxon>Tracheophyta</taxon>
        <taxon>Spermatophyta</taxon>
        <taxon>Magnoliopsida</taxon>
        <taxon>eudicotyledons</taxon>
        <taxon>Gunneridae</taxon>
        <taxon>Pentapetalae</taxon>
        <taxon>asterids</taxon>
        <taxon>lamiids</taxon>
        <taxon>Lamiales</taxon>
        <taxon>Orobanchaceae</taxon>
        <taxon>Rehmannieae</taxon>
        <taxon>Rehmannia</taxon>
    </lineage>
</organism>
<keyword evidence="23" id="KW-1185">Reference proteome</keyword>
<feature type="region of interest" description="Disordered" evidence="18">
    <location>
        <begin position="506"/>
        <end position="538"/>
    </location>
</feature>
<keyword evidence="10" id="KW-0862">Zinc</keyword>
<dbReference type="Pfam" id="PF13639">
    <property type="entry name" value="zf-RING_2"/>
    <property type="match status" value="1"/>
</dbReference>
<evidence type="ECO:0000256" key="17">
    <source>
        <dbReference type="PROSITE-ProRule" id="PRU00175"/>
    </source>
</evidence>
<dbReference type="InterPro" id="IPR001841">
    <property type="entry name" value="Znf_RING"/>
</dbReference>
<evidence type="ECO:0000313" key="23">
    <source>
        <dbReference type="Proteomes" id="UP001318860"/>
    </source>
</evidence>
<keyword evidence="11 19" id="KW-1133">Transmembrane helix</keyword>
<evidence type="ECO:0000256" key="10">
    <source>
        <dbReference type="ARBA" id="ARBA00022833"/>
    </source>
</evidence>
<keyword evidence="13" id="KW-0325">Glycoprotein</keyword>
<evidence type="ECO:0000256" key="19">
    <source>
        <dbReference type="SAM" id="Phobius"/>
    </source>
</evidence>
<dbReference type="InterPro" id="IPR013083">
    <property type="entry name" value="Znf_RING/FYVE/PHD"/>
</dbReference>
<dbReference type="InterPro" id="IPR025287">
    <property type="entry name" value="WAK_GUB"/>
</dbReference>
<dbReference type="Pfam" id="PF14380">
    <property type="entry name" value="WAK_assoc"/>
    <property type="match status" value="1"/>
</dbReference>
<feature type="domain" description="RING-type" evidence="21">
    <location>
        <begin position="318"/>
        <end position="360"/>
    </location>
</feature>
<evidence type="ECO:0000256" key="12">
    <source>
        <dbReference type="ARBA" id="ARBA00023136"/>
    </source>
</evidence>
<dbReference type="PANTHER" id="PTHR46279">
    <property type="entry name" value="RING/U-BOX SUPERFAMILY PROTEIN"/>
    <property type="match status" value="1"/>
</dbReference>
<evidence type="ECO:0000256" key="8">
    <source>
        <dbReference type="ARBA" id="ARBA00022771"/>
    </source>
</evidence>
<keyword evidence="7 20" id="KW-0732">Signal</keyword>
<keyword evidence="5 19" id="KW-0812">Transmembrane</keyword>
<evidence type="ECO:0000256" key="7">
    <source>
        <dbReference type="ARBA" id="ARBA00022729"/>
    </source>
</evidence>
<evidence type="ECO:0000256" key="20">
    <source>
        <dbReference type="SAM" id="SignalP"/>
    </source>
</evidence>
<dbReference type="InterPro" id="IPR032872">
    <property type="entry name" value="WAK_assoc_C"/>
</dbReference>
<feature type="signal peptide" evidence="20">
    <location>
        <begin position="1"/>
        <end position="19"/>
    </location>
</feature>
<evidence type="ECO:0000256" key="5">
    <source>
        <dbReference type="ARBA" id="ARBA00022692"/>
    </source>
</evidence>
<evidence type="ECO:0000256" key="1">
    <source>
        <dbReference type="ARBA" id="ARBA00000900"/>
    </source>
</evidence>
<feature type="compositionally biased region" description="Low complexity" evidence="18">
    <location>
        <begin position="515"/>
        <end position="524"/>
    </location>
</feature>
<comment type="caution">
    <text evidence="22">The sequence shown here is derived from an EMBL/GenBank/DDBJ whole genome shotgun (WGS) entry which is preliminary data.</text>
</comment>
<keyword evidence="12 19" id="KW-0472">Membrane</keyword>
<comment type="catalytic activity">
    <reaction evidence="16">
        <text>L-seryl-[protein] + ATP = O-phospho-L-seryl-[protein] + ADP + H(+)</text>
        <dbReference type="Rhea" id="RHEA:17989"/>
        <dbReference type="Rhea" id="RHEA-COMP:9863"/>
        <dbReference type="Rhea" id="RHEA-COMP:11604"/>
        <dbReference type="ChEBI" id="CHEBI:15378"/>
        <dbReference type="ChEBI" id="CHEBI:29999"/>
        <dbReference type="ChEBI" id="CHEBI:30616"/>
        <dbReference type="ChEBI" id="CHEBI:83421"/>
        <dbReference type="ChEBI" id="CHEBI:456216"/>
        <dbReference type="EC" id="2.7.11.1"/>
    </reaction>
</comment>
<feature type="region of interest" description="Disordered" evidence="18">
    <location>
        <begin position="366"/>
        <end position="399"/>
    </location>
</feature>
<evidence type="ECO:0000256" key="14">
    <source>
        <dbReference type="ARBA" id="ARBA00024209"/>
    </source>
</evidence>